<protein>
    <submittedName>
        <fullName evidence="1">13771_t:CDS:1</fullName>
    </submittedName>
</protein>
<proteinExistence type="predicted"/>
<sequence>NIVDQIDFRTTSKDDVNIPISLLHSIHLLDVIVPEYCFSVGYPKNFISFEYNAHRTYKAIVFFSFSQTTWEQICRRKLPQSLPSVVNNIALEYSS</sequence>
<dbReference type="Proteomes" id="UP000789702">
    <property type="component" value="Unassembled WGS sequence"/>
</dbReference>
<evidence type="ECO:0000313" key="2">
    <source>
        <dbReference type="Proteomes" id="UP000789702"/>
    </source>
</evidence>
<feature type="non-terminal residue" evidence="1">
    <location>
        <position position="95"/>
    </location>
</feature>
<evidence type="ECO:0000313" key="1">
    <source>
        <dbReference type="EMBL" id="CAG8761113.1"/>
    </source>
</evidence>
<feature type="non-terminal residue" evidence="1">
    <location>
        <position position="1"/>
    </location>
</feature>
<keyword evidence="2" id="KW-1185">Reference proteome</keyword>
<gene>
    <name evidence="1" type="ORF">DHETER_LOCUS15266</name>
</gene>
<accession>A0ACA9QQT9</accession>
<dbReference type="EMBL" id="CAJVPU010051348">
    <property type="protein sequence ID" value="CAG8761113.1"/>
    <property type="molecule type" value="Genomic_DNA"/>
</dbReference>
<reference evidence="1" key="1">
    <citation type="submission" date="2021-06" db="EMBL/GenBank/DDBJ databases">
        <authorList>
            <person name="Kallberg Y."/>
            <person name="Tangrot J."/>
            <person name="Rosling A."/>
        </authorList>
    </citation>
    <scope>NUCLEOTIDE SEQUENCE</scope>
    <source>
        <strain evidence="1">IL203A</strain>
    </source>
</reference>
<name>A0ACA9QQT9_9GLOM</name>
<comment type="caution">
    <text evidence="1">The sequence shown here is derived from an EMBL/GenBank/DDBJ whole genome shotgun (WGS) entry which is preliminary data.</text>
</comment>
<organism evidence="1 2">
    <name type="scientific">Dentiscutata heterogama</name>
    <dbReference type="NCBI Taxonomy" id="1316150"/>
    <lineage>
        <taxon>Eukaryota</taxon>
        <taxon>Fungi</taxon>
        <taxon>Fungi incertae sedis</taxon>
        <taxon>Mucoromycota</taxon>
        <taxon>Glomeromycotina</taxon>
        <taxon>Glomeromycetes</taxon>
        <taxon>Diversisporales</taxon>
        <taxon>Gigasporaceae</taxon>
        <taxon>Dentiscutata</taxon>
    </lineage>
</organism>